<feature type="region of interest" description="Disordered" evidence="2">
    <location>
        <begin position="1"/>
        <end position="28"/>
    </location>
</feature>
<dbReference type="Gene3D" id="2.130.10.10">
    <property type="entry name" value="YVTN repeat-like/Quinoprotein amine dehydrogenase"/>
    <property type="match status" value="2"/>
</dbReference>
<keyword evidence="1" id="KW-0677">Repeat</keyword>
<dbReference type="InterPro" id="IPR029058">
    <property type="entry name" value="AB_hydrolase_fold"/>
</dbReference>
<evidence type="ECO:0000259" key="3">
    <source>
        <dbReference type="Pfam" id="PF22939"/>
    </source>
</evidence>
<proteinExistence type="predicted"/>
<dbReference type="EMBL" id="JBBPBF010000007">
    <property type="protein sequence ID" value="KAK7613219.1"/>
    <property type="molecule type" value="Genomic_DNA"/>
</dbReference>
<dbReference type="InterPro" id="IPR056884">
    <property type="entry name" value="NPHP3-like_N"/>
</dbReference>
<reference evidence="5 6" key="1">
    <citation type="submission" date="2024-04" db="EMBL/GenBank/DDBJ databases">
        <title>Phyllosticta paracitricarpa is synonymous to the EU quarantine fungus P. citricarpa based on phylogenomic analyses.</title>
        <authorList>
            <consortium name="Lawrence Berkeley National Laboratory"/>
            <person name="Van ingen-buijs V.A."/>
            <person name="Van westerhoven A.C."/>
            <person name="Haridas S."/>
            <person name="Skiadas P."/>
            <person name="Martin F."/>
            <person name="Groenewald J.Z."/>
            <person name="Crous P.W."/>
            <person name="Seidl M.F."/>
        </authorList>
    </citation>
    <scope>NUCLEOTIDE SEQUENCE [LARGE SCALE GENOMIC DNA]</scope>
    <source>
        <strain evidence="5 6">CBS 141358</strain>
    </source>
</reference>
<feature type="domain" description="GPI inositol-deacylase winged helix" evidence="3">
    <location>
        <begin position="666"/>
        <end position="744"/>
    </location>
</feature>
<dbReference type="InterPro" id="IPR036322">
    <property type="entry name" value="WD40_repeat_dom_sf"/>
</dbReference>
<keyword evidence="6" id="KW-1185">Reference proteome</keyword>
<name>A0ABR1NDE4_9PEZI</name>
<dbReference type="Proteomes" id="UP001367316">
    <property type="component" value="Unassembled WGS sequence"/>
</dbReference>
<dbReference type="SUPFAM" id="SSF50978">
    <property type="entry name" value="WD40 repeat-like"/>
    <property type="match status" value="1"/>
</dbReference>
<sequence>MLKKFRSTKSLKKHNNLPDTESERNLSTASTLRPSLFDLSIRKISSSKNLSDRILPSSIPEPQLNNARHDLLPDTVEGNIHGLQVVHQPSDHAPLDIIFVHGLGGGSRKTWSKNHDLTMFWPGNWLPLDPDIKKARILTFGYNADFSSRTPARVSNITSFAKELLSEMRRGRCSKGEPLRIGKAPILFVVHSMGGLVVKKAYLLGQNDKEYKDIVKSVSGVVFLSTPHRGTDLAKILNRILLISLRSPKGFVQDLVKTSTTIEDVNEQFRHIAPKLLIYSFYETWATAIGPTKIKILEKESSVLGYPSEISIPLDADHHDVCKFSSPQDSNYKTVLNTLKDIMSRLKDASSRALHSQATEEEKAIQRLLAVSATPEDDLVALRQQRITGTCEWLFDEPEILSWMDPTPGSRIVWYNAPPASGKSTISSYLIDQLRRSKYDCQYFFFRSNDIQKQSVGYLLRSLAYQIARDVPDFRRALIKVSSESSWLGKADCSMIWRKIYEEILFKMTVEYPLYWVVDALDESDSPGAFISLLKGISSSQTAIRICIFSRSTDAFSFEFDRVSCLLRVGRVDKHGTGHNVNDIKLLVEQGLSYMRGSTAVREKIKQRIMSRVHGNFLWARLVLEQIRQCHTEEAIHEVLDEVPGEMSQFYRHMETGILKSLRRSDRRLSKVLLQWTLCSQRSLHLKELSEALRPAFPEFLDLKSTIRNICGQFIHVDGAGQVEMVHQTAREYFTQITKSELAIDVGEAHGELFAKCLSTLMDDALRVKLLQDAEAFKLKDPFICYAAVSWPHHLQHSSRKDESLDLLVRFFQSPAVLSWIHTLSLIGQLEIMISSSNILRNYSRVTKRLLKESSQTLHRGPGLETLDQWTVDLVKVIGKFSIHLLADPFVIYKLVPPFCPENSLIRRRFHNPDSAQVVVSGMSYKKWDDNLAKINLPDKVDAEQVICAGHYIAVLGFTGTIFIWNAGDFSEAVTLSHGEYVSRISFNRAGTRLISYGYRSTKLWSIPSGEVLATCQNPANYDAMTITFAVNDSKAYTVMATRLVLWLPIDEFEKGWRVLDPALLRETHDIEGTIMNCPICVAFNGDATQIGVSYSNYPLAVWTVEGARCIGRCIGKGKFRDKTHPSSSWLRVPRFTWNPVSGHIIGFVKGACIFKWHPVTDEYEEVRAITHEITASSNGKLFLSARPDGTVTVWNFATLTPLYQLPSEDLVTDMAFSPDCTRFYDIRWNTLNAWTSDNLLLFGASEGTFLDEASEDQTLTCASHSSSESDEEFEDIDVLAVAPMGTLYCIGDEEGVVTLHDARTGDSLELAKDYGVFSRSNLKWSDDAQNLIAWMDSRVVVVRVDQSKNLSLNHISKTTVEVDSGARPKEMLLSSDSKLLLLVFQDECQIRSVDDSKIRASATLERSETRKWLNHPSREDLFLGVGPHDVQIFQWTDFSEQRRMKLGKALARVDSFASVREEETTGTVMTTALESFGPNSWDKLADHMKVTRAIVGPDCQHLLVQVSIGPFRGKFTKCVLVFNTSSLNPDSRDGSLGYLQELTIPRNVLEKIRVPLGFMSGSRLAYLDSDLWLCTFRLEPHSFGIDLDPLRRYFFIPRGWTSIKDLEHCALMRDGSLLCPKNGQVAVIRGGLR</sequence>
<protein>
    <recommendedName>
        <fullName evidence="7">GPI inositol-deacylase</fullName>
    </recommendedName>
</protein>
<dbReference type="Pfam" id="PF24883">
    <property type="entry name" value="NPHP3_N"/>
    <property type="match status" value="1"/>
</dbReference>
<dbReference type="InterPro" id="IPR054471">
    <property type="entry name" value="GPIID_WHD"/>
</dbReference>
<evidence type="ECO:0000313" key="5">
    <source>
        <dbReference type="EMBL" id="KAK7613219.1"/>
    </source>
</evidence>
<dbReference type="PANTHER" id="PTHR10039:SF16">
    <property type="entry name" value="GPI INOSITOL-DEACYLASE"/>
    <property type="match status" value="1"/>
</dbReference>
<evidence type="ECO:0000256" key="1">
    <source>
        <dbReference type="ARBA" id="ARBA00022737"/>
    </source>
</evidence>
<dbReference type="Pfam" id="PF22939">
    <property type="entry name" value="WHD_GPIID"/>
    <property type="match status" value="1"/>
</dbReference>
<feature type="domain" description="Nephrocystin 3-like N-terminal" evidence="4">
    <location>
        <begin position="389"/>
        <end position="551"/>
    </location>
</feature>
<evidence type="ECO:0000256" key="2">
    <source>
        <dbReference type="SAM" id="MobiDB-lite"/>
    </source>
</evidence>
<evidence type="ECO:0000313" key="6">
    <source>
        <dbReference type="Proteomes" id="UP001367316"/>
    </source>
</evidence>
<feature type="compositionally biased region" description="Basic residues" evidence="2">
    <location>
        <begin position="1"/>
        <end position="15"/>
    </location>
</feature>
<accession>A0ABR1NDE4</accession>
<dbReference type="InterPro" id="IPR015943">
    <property type="entry name" value="WD40/YVTN_repeat-like_dom_sf"/>
</dbReference>
<gene>
    <name evidence="5" type="ORF">JOL62DRAFT_403116</name>
</gene>
<evidence type="ECO:0000259" key="4">
    <source>
        <dbReference type="Pfam" id="PF24883"/>
    </source>
</evidence>
<dbReference type="Gene3D" id="3.40.50.1820">
    <property type="entry name" value="alpha/beta hydrolase"/>
    <property type="match status" value="1"/>
</dbReference>
<comment type="caution">
    <text evidence="5">The sequence shown here is derived from an EMBL/GenBank/DDBJ whole genome shotgun (WGS) entry which is preliminary data.</text>
</comment>
<dbReference type="SUPFAM" id="SSF53474">
    <property type="entry name" value="alpha/beta-Hydrolases"/>
    <property type="match status" value="1"/>
</dbReference>
<organism evidence="5 6">
    <name type="scientific">Phyllosticta paracitricarpa</name>
    <dbReference type="NCBI Taxonomy" id="2016321"/>
    <lineage>
        <taxon>Eukaryota</taxon>
        <taxon>Fungi</taxon>
        <taxon>Dikarya</taxon>
        <taxon>Ascomycota</taxon>
        <taxon>Pezizomycotina</taxon>
        <taxon>Dothideomycetes</taxon>
        <taxon>Dothideomycetes incertae sedis</taxon>
        <taxon>Botryosphaeriales</taxon>
        <taxon>Phyllostictaceae</taxon>
        <taxon>Phyllosticta</taxon>
    </lineage>
</organism>
<dbReference type="PANTHER" id="PTHR10039">
    <property type="entry name" value="AMELOGENIN"/>
    <property type="match status" value="1"/>
</dbReference>
<evidence type="ECO:0008006" key="7">
    <source>
        <dbReference type="Google" id="ProtNLM"/>
    </source>
</evidence>